<evidence type="ECO:0000256" key="3">
    <source>
        <dbReference type="ARBA" id="ARBA00022989"/>
    </source>
</evidence>
<keyword evidence="2 6" id="KW-0812">Transmembrane</keyword>
<dbReference type="AlphaFoldDB" id="A0A9X7VXS9"/>
<keyword evidence="9" id="KW-1185">Reference proteome</keyword>
<name>A0A9X7VXS9_9BACL</name>
<accession>A0A9X7VXS9</accession>
<evidence type="ECO:0000256" key="5">
    <source>
        <dbReference type="SAM" id="MobiDB-lite"/>
    </source>
</evidence>
<dbReference type="Pfam" id="PF06305">
    <property type="entry name" value="LapA_dom"/>
    <property type="match status" value="1"/>
</dbReference>
<protein>
    <submittedName>
        <fullName evidence="8">LapA family protein</fullName>
    </submittedName>
</protein>
<feature type="transmembrane region" description="Helical" evidence="6">
    <location>
        <begin position="39"/>
        <end position="60"/>
    </location>
</feature>
<feature type="compositionally biased region" description="Basic and acidic residues" evidence="5">
    <location>
        <begin position="100"/>
        <end position="112"/>
    </location>
</feature>
<evidence type="ECO:0000256" key="4">
    <source>
        <dbReference type="ARBA" id="ARBA00023136"/>
    </source>
</evidence>
<dbReference type="RefSeq" id="WP_206656384.1">
    <property type="nucleotide sequence ID" value="NZ_CP071182.1"/>
</dbReference>
<organism evidence="8 9">
    <name type="scientific">Alicyclobacillus mengziensis</name>
    <dbReference type="NCBI Taxonomy" id="2931921"/>
    <lineage>
        <taxon>Bacteria</taxon>
        <taxon>Bacillati</taxon>
        <taxon>Bacillota</taxon>
        <taxon>Bacilli</taxon>
        <taxon>Bacillales</taxon>
        <taxon>Alicyclobacillaceae</taxon>
        <taxon>Alicyclobacillus</taxon>
    </lineage>
</organism>
<sequence length="126" mass="14262">MRWKVLLIALFALVIAWFTLDNATTVSVRFLFVSAKTSLVFVILISVLLGMSLMAVLWSARAWKMRRVTKGLKQQVTAIEQELQAAHKELAEVHQQLAETAEHEADSLDRQADNSQPDESQTHIME</sequence>
<keyword evidence="1" id="KW-1003">Cell membrane</keyword>
<gene>
    <name evidence="8" type="ORF">JZ786_21830</name>
</gene>
<evidence type="ECO:0000313" key="8">
    <source>
        <dbReference type="EMBL" id="QSO47021.1"/>
    </source>
</evidence>
<keyword evidence="3 6" id="KW-1133">Transmembrane helix</keyword>
<reference evidence="8 9" key="1">
    <citation type="submission" date="2021-02" db="EMBL/GenBank/DDBJ databases">
        <title>Alicyclobacillus curvatus sp. nov. and Alicyclobacillus mengziensis sp. nov., two acidophilic bacteria isolated from acid mine drainage.</title>
        <authorList>
            <person name="Huang Y."/>
        </authorList>
    </citation>
    <scope>NUCLEOTIDE SEQUENCE [LARGE SCALE GENOMIC DNA]</scope>
    <source>
        <strain evidence="8 9">S30H14</strain>
    </source>
</reference>
<evidence type="ECO:0000313" key="9">
    <source>
        <dbReference type="Proteomes" id="UP000663505"/>
    </source>
</evidence>
<dbReference type="PANTHER" id="PTHR41335">
    <property type="entry name" value="MEMBRANE PROTEIN-RELATED"/>
    <property type="match status" value="1"/>
</dbReference>
<feature type="compositionally biased region" description="Polar residues" evidence="5">
    <location>
        <begin position="113"/>
        <end position="126"/>
    </location>
</feature>
<dbReference type="KEGG" id="afx:JZ786_21830"/>
<keyword evidence="4 6" id="KW-0472">Membrane</keyword>
<feature type="domain" description="Lipopolysaccharide assembly protein A" evidence="7">
    <location>
        <begin position="22"/>
        <end position="84"/>
    </location>
</feature>
<evidence type="ECO:0000256" key="1">
    <source>
        <dbReference type="ARBA" id="ARBA00022475"/>
    </source>
</evidence>
<dbReference type="EMBL" id="CP071182">
    <property type="protein sequence ID" value="QSO47021.1"/>
    <property type="molecule type" value="Genomic_DNA"/>
</dbReference>
<evidence type="ECO:0000256" key="6">
    <source>
        <dbReference type="SAM" id="Phobius"/>
    </source>
</evidence>
<dbReference type="Proteomes" id="UP000663505">
    <property type="component" value="Chromosome"/>
</dbReference>
<dbReference type="PANTHER" id="PTHR41335:SF1">
    <property type="entry name" value="MEMBRANE PROTEIN"/>
    <property type="match status" value="1"/>
</dbReference>
<dbReference type="InterPro" id="IPR010445">
    <property type="entry name" value="LapA_dom"/>
</dbReference>
<proteinExistence type="predicted"/>
<evidence type="ECO:0000256" key="2">
    <source>
        <dbReference type="ARBA" id="ARBA00022692"/>
    </source>
</evidence>
<feature type="region of interest" description="Disordered" evidence="5">
    <location>
        <begin position="97"/>
        <end position="126"/>
    </location>
</feature>
<evidence type="ECO:0000259" key="7">
    <source>
        <dbReference type="Pfam" id="PF06305"/>
    </source>
</evidence>
<dbReference type="GO" id="GO:0005886">
    <property type="term" value="C:plasma membrane"/>
    <property type="evidence" value="ECO:0007669"/>
    <property type="project" value="InterPro"/>
</dbReference>